<dbReference type="EMBL" id="JABWDY010035670">
    <property type="protein sequence ID" value="KAF5181832.1"/>
    <property type="molecule type" value="Genomic_DNA"/>
</dbReference>
<keyword evidence="8" id="KW-1185">Reference proteome</keyword>
<dbReference type="OrthoDB" id="2126698at2759"/>
<dbReference type="GO" id="GO:1990961">
    <property type="term" value="P:xenobiotic detoxification by transmembrane export across the plasma membrane"/>
    <property type="evidence" value="ECO:0007669"/>
    <property type="project" value="InterPro"/>
</dbReference>
<comment type="caution">
    <text evidence="7">The sequence shown here is derived from an EMBL/GenBank/DDBJ whole genome shotgun (WGS) entry which is preliminary data.</text>
</comment>
<dbReference type="InterPro" id="IPR045069">
    <property type="entry name" value="MATE_euk"/>
</dbReference>
<dbReference type="AlphaFoldDB" id="A0A7J6VBT6"/>
<organism evidence="7 8">
    <name type="scientific">Thalictrum thalictroides</name>
    <name type="common">Rue-anemone</name>
    <name type="synonym">Anemone thalictroides</name>
    <dbReference type="NCBI Taxonomy" id="46969"/>
    <lineage>
        <taxon>Eukaryota</taxon>
        <taxon>Viridiplantae</taxon>
        <taxon>Streptophyta</taxon>
        <taxon>Embryophyta</taxon>
        <taxon>Tracheophyta</taxon>
        <taxon>Spermatophyta</taxon>
        <taxon>Magnoliopsida</taxon>
        <taxon>Ranunculales</taxon>
        <taxon>Ranunculaceae</taxon>
        <taxon>Thalictroideae</taxon>
        <taxon>Thalictrum</taxon>
    </lineage>
</organism>
<comment type="subcellular location">
    <subcellularLocation>
        <location evidence="1">Membrane</location>
        <topology evidence="1">Multi-pass membrane protein</topology>
    </subcellularLocation>
</comment>
<evidence type="ECO:0000256" key="6">
    <source>
        <dbReference type="SAM" id="Phobius"/>
    </source>
</evidence>
<name>A0A7J6VBT6_THATH</name>
<feature type="transmembrane region" description="Helical" evidence="6">
    <location>
        <begin position="259"/>
        <end position="282"/>
    </location>
</feature>
<reference evidence="7 8" key="1">
    <citation type="submission" date="2020-06" db="EMBL/GenBank/DDBJ databases">
        <title>Transcriptomic and genomic resources for Thalictrum thalictroides and T. hernandezii: Facilitating candidate gene discovery in an emerging model plant lineage.</title>
        <authorList>
            <person name="Arias T."/>
            <person name="Riano-Pachon D.M."/>
            <person name="Di Stilio V.S."/>
        </authorList>
    </citation>
    <scope>NUCLEOTIDE SEQUENCE [LARGE SCALE GENOMIC DNA]</scope>
    <source>
        <strain evidence="8">cv. WT478/WT964</strain>
        <tissue evidence="7">Leaves</tissue>
    </source>
</reference>
<feature type="transmembrane region" description="Helical" evidence="6">
    <location>
        <begin position="328"/>
        <end position="352"/>
    </location>
</feature>
<keyword evidence="4 6" id="KW-1133">Transmembrane helix</keyword>
<accession>A0A7J6VBT6</accession>
<evidence type="ECO:0000313" key="7">
    <source>
        <dbReference type="EMBL" id="KAF5181832.1"/>
    </source>
</evidence>
<evidence type="ECO:0000256" key="2">
    <source>
        <dbReference type="ARBA" id="ARBA00010199"/>
    </source>
</evidence>
<dbReference type="CDD" id="cd13132">
    <property type="entry name" value="MATE_eukaryotic"/>
    <property type="match status" value="1"/>
</dbReference>
<keyword evidence="5 6" id="KW-0472">Membrane</keyword>
<feature type="transmembrane region" description="Helical" evidence="6">
    <location>
        <begin position="358"/>
        <end position="379"/>
    </location>
</feature>
<dbReference type="GO" id="GO:0042910">
    <property type="term" value="F:xenobiotic transmembrane transporter activity"/>
    <property type="evidence" value="ECO:0007669"/>
    <property type="project" value="InterPro"/>
</dbReference>
<gene>
    <name evidence="7" type="ORF">FRX31_028582</name>
</gene>
<keyword evidence="3 6" id="KW-0812">Transmembrane</keyword>
<dbReference type="Proteomes" id="UP000554482">
    <property type="component" value="Unassembled WGS sequence"/>
</dbReference>
<dbReference type="GO" id="GO:0015297">
    <property type="term" value="F:antiporter activity"/>
    <property type="evidence" value="ECO:0007669"/>
    <property type="project" value="InterPro"/>
</dbReference>
<comment type="similarity">
    <text evidence="2">Belongs to the multi antimicrobial extrusion (MATE) (TC 2.A.66.1) family.</text>
</comment>
<feature type="transmembrane region" description="Helical" evidence="6">
    <location>
        <begin position="294"/>
        <end position="316"/>
    </location>
</feature>
<dbReference type="InterPro" id="IPR002528">
    <property type="entry name" value="MATE_fam"/>
</dbReference>
<evidence type="ECO:0000256" key="4">
    <source>
        <dbReference type="ARBA" id="ARBA00022989"/>
    </source>
</evidence>
<evidence type="ECO:0000256" key="1">
    <source>
        <dbReference type="ARBA" id="ARBA00004141"/>
    </source>
</evidence>
<feature type="transmembrane region" description="Helical" evidence="6">
    <location>
        <begin position="90"/>
        <end position="113"/>
    </location>
</feature>
<dbReference type="PANTHER" id="PTHR11206">
    <property type="entry name" value="MULTIDRUG RESISTANCE PROTEIN"/>
    <property type="match status" value="1"/>
</dbReference>
<evidence type="ECO:0000256" key="5">
    <source>
        <dbReference type="ARBA" id="ARBA00023136"/>
    </source>
</evidence>
<evidence type="ECO:0000256" key="3">
    <source>
        <dbReference type="ARBA" id="ARBA00022692"/>
    </source>
</evidence>
<sequence length="437" mass="47820">MEKKELKPVYPFSTTPNHVEEFEFDGKNTQKVEGKEECVKEVKRLIWLAGPLITVGFLQYSLQMISVIFVGHLGELSLSSASMATSFAGVTGFILILGMGSALDTFCGQAYGAKQYHMLGVHMQRAIYNLENKGAALANAVSYWTNVLMLALYIKFSSACKHTWTGLSKDALNDSLNFLKLAIPSAFMISLEYWPYEILVIMSGFLPNPKLETSMMSISFDTCCLVFRIPYGLGSAVSTRVSNELGAGNPQVASLAARVVLFMTLTVGILVAVTLLLARGVWGYLYSNEEELVTYLGAIMPVLVVSNFMNGIQAVLSGVARGCGWQKIGAFVNLGAYYLVGLPSAIVLTFVFHIGGKGFWMGITCGSSLQAFLLLMVTLRTNWEQEANKARARVFSAYIPVAGTKTMHDLSAGHVQPEETQALKYHIIAQQLKESFP</sequence>
<dbReference type="NCBIfam" id="TIGR00797">
    <property type="entry name" value="matE"/>
    <property type="match status" value="1"/>
</dbReference>
<dbReference type="GO" id="GO:0016020">
    <property type="term" value="C:membrane"/>
    <property type="evidence" value="ECO:0007669"/>
    <property type="project" value="UniProtKB-SubCell"/>
</dbReference>
<protein>
    <submittedName>
        <fullName evidence="7">Detoxification-like protein</fullName>
    </submittedName>
</protein>
<proteinExistence type="inferred from homology"/>
<dbReference type="Pfam" id="PF01554">
    <property type="entry name" value="MatE"/>
    <property type="match status" value="2"/>
</dbReference>
<evidence type="ECO:0000313" key="8">
    <source>
        <dbReference type="Proteomes" id="UP000554482"/>
    </source>
</evidence>
<feature type="transmembrane region" description="Helical" evidence="6">
    <location>
        <begin position="45"/>
        <end position="70"/>
    </location>
</feature>